<dbReference type="EMBL" id="DVLT01000046">
    <property type="protein sequence ID" value="HIU03136.1"/>
    <property type="molecule type" value="Genomic_DNA"/>
</dbReference>
<reference evidence="1" key="1">
    <citation type="submission" date="2020-10" db="EMBL/GenBank/DDBJ databases">
        <authorList>
            <person name="Gilroy R."/>
        </authorList>
    </citation>
    <scope>NUCLEOTIDE SEQUENCE</scope>
    <source>
        <strain evidence="1">CHK187-14744</strain>
    </source>
</reference>
<comment type="caution">
    <text evidence="1">The sequence shown here is derived from an EMBL/GenBank/DDBJ whole genome shotgun (WGS) entry which is preliminary data.</text>
</comment>
<evidence type="ECO:0008006" key="3">
    <source>
        <dbReference type="Google" id="ProtNLM"/>
    </source>
</evidence>
<dbReference type="Proteomes" id="UP000824164">
    <property type="component" value="Unassembled WGS sequence"/>
</dbReference>
<dbReference type="InterPro" id="IPR019271">
    <property type="entry name" value="DUF2284_metal-binding"/>
</dbReference>
<sequence length="173" mass="20323">MARFLTDYVDVDRFLPLCRQCSNYNKSWGCPPFDFSPMEFWMRFRRLRIFAVKMEVDPNIPGKVYSAKEKVHIYRQYLQLESDRLYRKLYRLEQETPGSMLLYPGNCHLCGSEACARSLGQPCRYPKKLRYSMEALGGDVSRIAEEILDCPLQWIDGEKLPEYLIQLGGLLYP</sequence>
<organism evidence="1 2">
    <name type="scientific">Candidatus Onthocola gallistercoris</name>
    <dbReference type="NCBI Taxonomy" id="2840876"/>
    <lineage>
        <taxon>Bacteria</taxon>
        <taxon>Bacillati</taxon>
        <taxon>Bacillota</taxon>
        <taxon>Bacilli</taxon>
        <taxon>Candidatus Onthocola</taxon>
    </lineage>
</organism>
<proteinExistence type="predicted"/>
<dbReference type="AlphaFoldDB" id="A0A9D1HGX0"/>
<name>A0A9D1HGX0_9FIRM</name>
<gene>
    <name evidence="1" type="ORF">IAB63_07785</name>
</gene>
<protein>
    <recommendedName>
        <fullName evidence="3">Metal-binding protein</fullName>
    </recommendedName>
</protein>
<dbReference type="Pfam" id="PF10050">
    <property type="entry name" value="DUF2284"/>
    <property type="match status" value="1"/>
</dbReference>
<reference evidence="1" key="2">
    <citation type="journal article" date="2021" name="PeerJ">
        <title>Extensive microbial diversity within the chicken gut microbiome revealed by metagenomics and culture.</title>
        <authorList>
            <person name="Gilroy R."/>
            <person name="Ravi A."/>
            <person name="Getino M."/>
            <person name="Pursley I."/>
            <person name="Horton D.L."/>
            <person name="Alikhan N.F."/>
            <person name="Baker D."/>
            <person name="Gharbi K."/>
            <person name="Hall N."/>
            <person name="Watson M."/>
            <person name="Adriaenssens E.M."/>
            <person name="Foster-Nyarko E."/>
            <person name="Jarju S."/>
            <person name="Secka A."/>
            <person name="Antonio M."/>
            <person name="Oren A."/>
            <person name="Chaudhuri R.R."/>
            <person name="La Ragione R."/>
            <person name="Hildebrand F."/>
            <person name="Pallen M.J."/>
        </authorList>
    </citation>
    <scope>NUCLEOTIDE SEQUENCE</scope>
    <source>
        <strain evidence="1">CHK187-14744</strain>
    </source>
</reference>
<evidence type="ECO:0000313" key="2">
    <source>
        <dbReference type="Proteomes" id="UP000824164"/>
    </source>
</evidence>
<evidence type="ECO:0000313" key="1">
    <source>
        <dbReference type="EMBL" id="HIU03136.1"/>
    </source>
</evidence>
<accession>A0A9D1HGX0</accession>